<dbReference type="AlphaFoldDB" id="A0A0R3UAV7"/>
<feature type="region of interest" description="Disordered" evidence="1">
    <location>
        <begin position="151"/>
        <end position="179"/>
    </location>
</feature>
<reference evidence="4" key="2">
    <citation type="submission" date="2019-11" db="UniProtKB">
        <authorList>
            <consortium name="WormBaseParasite"/>
        </authorList>
    </citation>
    <scope>IDENTIFICATION</scope>
</reference>
<evidence type="ECO:0000313" key="4">
    <source>
        <dbReference type="WBParaSite" id="MCU_012271-RA"/>
    </source>
</evidence>
<feature type="compositionally biased region" description="Basic residues" evidence="1">
    <location>
        <begin position="26"/>
        <end position="62"/>
    </location>
</feature>
<evidence type="ECO:0000313" key="3">
    <source>
        <dbReference type="Proteomes" id="UP000267029"/>
    </source>
</evidence>
<protein>
    <submittedName>
        <fullName evidence="4">Btz domain-containing protein</fullName>
    </submittedName>
</protein>
<accession>A0A0R3UAV7</accession>
<dbReference type="WBParaSite" id="MCU_012271-RA">
    <property type="protein sequence ID" value="MCU_012271-RA"/>
    <property type="gene ID" value="MCU_012271"/>
</dbReference>
<dbReference type="EMBL" id="UXSR01001224">
    <property type="protein sequence ID" value="VDD78053.1"/>
    <property type="molecule type" value="Genomic_DNA"/>
</dbReference>
<organism evidence="4">
    <name type="scientific">Mesocestoides corti</name>
    <name type="common">Flatworm</name>
    <dbReference type="NCBI Taxonomy" id="53468"/>
    <lineage>
        <taxon>Eukaryota</taxon>
        <taxon>Metazoa</taxon>
        <taxon>Spiralia</taxon>
        <taxon>Lophotrochozoa</taxon>
        <taxon>Platyhelminthes</taxon>
        <taxon>Cestoda</taxon>
        <taxon>Eucestoda</taxon>
        <taxon>Cyclophyllidea</taxon>
        <taxon>Mesocestoididae</taxon>
        <taxon>Mesocestoides</taxon>
    </lineage>
</organism>
<feature type="compositionally biased region" description="Basic and acidic residues" evidence="1">
    <location>
        <begin position="16"/>
        <end position="25"/>
    </location>
</feature>
<gene>
    <name evidence="2" type="ORF">MCOS_LOCUS4056</name>
</gene>
<keyword evidence="3" id="KW-1185">Reference proteome</keyword>
<name>A0A0R3UAV7_MESCO</name>
<feature type="compositionally biased region" description="Low complexity" evidence="1">
    <location>
        <begin position="118"/>
        <end position="136"/>
    </location>
</feature>
<evidence type="ECO:0000256" key="1">
    <source>
        <dbReference type="SAM" id="MobiDB-lite"/>
    </source>
</evidence>
<sequence>MSEGEVDDEEEEVEDEGRTERTNHEKSHHGPTRHSHPRQHIGSRSSSHRHQLKPPAQHRNRRQPVSSHDRRRNANDSTHSSMLTAKRARRRSDEREGYTRTRYSSPPPPARRPRTHRAPIVNGTSSTRRNRFSSSSGKFADVMVARGRLAPAFTSHRSGAVGVRNGRRPPTQRSFAQRR</sequence>
<feature type="region of interest" description="Disordered" evidence="1">
    <location>
        <begin position="1"/>
        <end position="136"/>
    </location>
</feature>
<dbReference type="Proteomes" id="UP000267029">
    <property type="component" value="Unassembled WGS sequence"/>
</dbReference>
<reference evidence="2 3" key="1">
    <citation type="submission" date="2018-10" db="EMBL/GenBank/DDBJ databases">
        <authorList>
            <consortium name="Pathogen Informatics"/>
        </authorList>
    </citation>
    <scope>NUCLEOTIDE SEQUENCE [LARGE SCALE GENOMIC DNA]</scope>
</reference>
<proteinExistence type="predicted"/>
<evidence type="ECO:0000313" key="2">
    <source>
        <dbReference type="EMBL" id="VDD78053.1"/>
    </source>
</evidence>
<feature type="compositionally biased region" description="Acidic residues" evidence="1">
    <location>
        <begin position="1"/>
        <end position="15"/>
    </location>
</feature>